<dbReference type="AlphaFoldDB" id="A0A0E9QT70"/>
<dbReference type="EMBL" id="GBXM01088411">
    <property type="protein sequence ID" value="JAH20166.1"/>
    <property type="molecule type" value="Transcribed_RNA"/>
</dbReference>
<accession>A0A0E9QT70</accession>
<reference evidence="1" key="2">
    <citation type="journal article" date="2015" name="Fish Shellfish Immunol.">
        <title>Early steps in the European eel (Anguilla anguilla)-Vibrio vulnificus interaction in the gills: Role of the RtxA13 toxin.</title>
        <authorList>
            <person name="Callol A."/>
            <person name="Pajuelo D."/>
            <person name="Ebbesson L."/>
            <person name="Teles M."/>
            <person name="MacKenzie S."/>
            <person name="Amaro C."/>
        </authorList>
    </citation>
    <scope>NUCLEOTIDE SEQUENCE</scope>
</reference>
<organism evidence="1">
    <name type="scientific">Anguilla anguilla</name>
    <name type="common">European freshwater eel</name>
    <name type="synonym">Muraena anguilla</name>
    <dbReference type="NCBI Taxonomy" id="7936"/>
    <lineage>
        <taxon>Eukaryota</taxon>
        <taxon>Metazoa</taxon>
        <taxon>Chordata</taxon>
        <taxon>Craniata</taxon>
        <taxon>Vertebrata</taxon>
        <taxon>Euteleostomi</taxon>
        <taxon>Actinopterygii</taxon>
        <taxon>Neopterygii</taxon>
        <taxon>Teleostei</taxon>
        <taxon>Anguilliformes</taxon>
        <taxon>Anguillidae</taxon>
        <taxon>Anguilla</taxon>
    </lineage>
</organism>
<proteinExistence type="predicted"/>
<evidence type="ECO:0000313" key="1">
    <source>
        <dbReference type="EMBL" id="JAH20166.1"/>
    </source>
</evidence>
<reference evidence="1" key="1">
    <citation type="submission" date="2014-11" db="EMBL/GenBank/DDBJ databases">
        <authorList>
            <person name="Amaro Gonzalez C."/>
        </authorList>
    </citation>
    <scope>NUCLEOTIDE SEQUENCE</scope>
</reference>
<name>A0A0E9QT70_ANGAN</name>
<sequence>MYYCMMYICYYCNIASILQKKSNFFLASQNRCSSLRMKLFFTLCGFALSA</sequence>
<protein>
    <submittedName>
        <fullName evidence="1">Uncharacterized protein</fullName>
    </submittedName>
</protein>